<comment type="catalytic activity">
    <reaction evidence="15">
        <text>5-amino-6-(5-phospho-D-ribitylamino)uracil + NADP(+) = 5-amino-6-(5-phospho-D-ribosylamino)uracil + NADPH + H(+)</text>
        <dbReference type="Rhea" id="RHEA:17845"/>
        <dbReference type="ChEBI" id="CHEBI:15378"/>
        <dbReference type="ChEBI" id="CHEBI:57783"/>
        <dbReference type="ChEBI" id="CHEBI:58349"/>
        <dbReference type="ChEBI" id="CHEBI:58421"/>
        <dbReference type="ChEBI" id="CHEBI:58453"/>
        <dbReference type="EC" id="1.1.1.193"/>
    </reaction>
</comment>
<dbReference type="Pfam" id="PF01872">
    <property type="entry name" value="RibD_C"/>
    <property type="match status" value="1"/>
</dbReference>
<reference evidence="18" key="1">
    <citation type="submission" date="2021-01" db="EMBL/GenBank/DDBJ databases">
        <title>KCTC 19127 draft genome.</title>
        <authorList>
            <person name="An D."/>
        </authorList>
    </citation>
    <scope>NUCLEOTIDE SEQUENCE</scope>
    <source>
        <strain evidence="18">KCTC 19127</strain>
    </source>
</reference>
<evidence type="ECO:0000256" key="12">
    <source>
        <dbReference type="ARBA" id="ARBA00022857"/>
    </source>
</evidence>
<dbReference type="InterPro" id="IPR016192">
    <property type="entry name" value="APOBEC/CMP_deaminase_Zn-bd"/>
</dbReference>
<dbReference type="Proteomes" id="UP000663801">
    <property type="component" value="Unassembled WGS sequence"/>
</dbReference>
<sequence>MQIALDPLVQLAAHGQERPPGRLLGRGQPRVGAHLRKCRAKVIESSPFPAAASGVGAGVETGPVTSAVSTVEIAALDEAAALAARGAGTALPNPVVGCVLLDPAGGVVGRGWHERAGGPHAEVVALAEAGAAAAGSTAVVTLEPCNHTGRTGPCSAALLAAGVVRVLVAVRDPFLPAAGGIEHLRAAGVEVVDLSAVGADDPAAAAAVVASRQVNRVWLTAVARQRPYVTVKAGMTLDGRVAAPDGTSRWITSAESRADVHRLRGEVDTMLVGVGTVLADDPALTARGADGRPTGRQPLRVVLDSAGRTPAGARVRDDAAPTWIVTADETPATDTGLDLAGVLAELYRRGRRHVLVEGGPRVAASFFDAGLVDEALFYLAPTVLGAGTPAVAGGAAGTLTDRRDGELVEVTRLGPDVRLRVAFPSAGR</sequence>
<dbReference type="AlphaFoldDB" id="A0A938YK85"/>
<dbReference type="GO" id="GO:0008270">
    <property type="term" value="F:zinc ion binding"/>
    <property type="evidence" value="ECO:0007669"/>
    <property type="project" value="InterPro"/>
</dbReference>
<dbReference type="InterPro" id="IPR050765">
    <property type="entry name" value="Riboflavin_Biosynth_HTPR"/>
</dbReference>
<evidence type="ECO:0000256" key="5">
    <source>
        <dbReference type="ARBA" id="ARBA00007417"/>
    </source>
</evidence>
<dbReference type="EC" id="1.1.1.193" evidence="7"/>
<evidence type="ECO:0000313" key="19">
    <source>
        <dbReference type="Proteomes" id="UP000663801"/>
    </source>
</evidence>
<evidence type="ECO:0000256" key="7">
    <source>
        <dbReference type="ARBA" id="ARBA00013173"/>
    </source>
</evidence>
<keyword evidence="11" id="KW-0862">Zinc</keyword>
<dbReference type="Gene3D" id="3.40.140.10">
    <property type="entry name" value="Cytidine Deaminase, domain 2"/>
    <property type="match status" value="1"/>
</dbReference>
<keyword evidence="14" id="KW-0511">Multifunctional enzyme</keyword>
<comment type="function">
    <text evidence="1">Converts 2,5-diamino-6-(ribosylamino)-4(3h)-pyrimidinone 5'-phosphate into 5-amino-6-(ribosylamino)-2,4(1h,3h)-pyrimidinedione 5'-phosphate.</text>
</comment>
<dbReference type="InterPro" id="IPR011549">
    <property type="entry name" value="RibD_C"/>
</dbReference>
<keyword evidence="19" id="KW-1185">Reference proteome</keyword>
<dbReference type="InterPro" id="IPR024072">
    <property type="entry name" value="DHFR-like_dom_sf"/>
</dbReference>
<dbReference type="InterPro" id="IPR004794">
    <property type="entry name" value="Eubact_RibD"/>
</dbReference>
<name>A0A938YK85_9ACTN</name>
<feature type="domain" description="CMP/dCMP-type deaminase" evidence="17">
    <location>
        <begin position="71"/>
        <end position="182"/>
    </location>
</feature>
<organism evidence="18 19">
    <name type="scientific">Nakamurella flavida</name>
    <dbReference type="NCBI Taxonomy" id="363630"/>
    <lineage>
        <taxon>Bacteria</taxon>
        <taxon>Bacillati</taxon>
        <taxon>Actinomycetota</taxon>
        <taxon>Actinomycetes</taxon>
        <taxon>Nakamurellales</taxon>
        <taxon>Nakamurellaceae</taxon>
        <taxon>Nakamurella</taxon>
    </lineage>
</organism>
<evidence type="ECO:0000256" key="10">
    <source>
        <dbReference type="ARBA" id="ARBA00022723"/>
    </source>
</evidence>
<evidence type="ECO:0000256" key="13">
    <source>
        <dbReference type="ARBA" id="ARBA00023002"/>
    </source>
</evidence>
<keyword evidence="10" id="KW-0479">Metal-binding</keyword>
<dbReference type="PANTHER" id="PTHR38011:SF7">
    <property type="entry name" value="2,5-DIAMINO-6-RIBOSYLAMINO-4(3H)-PYRIMIDINONE 5'-PHOSPHATE REDUCTASE"/>
    <property type="match status" value="1"/>
</dbReference>
<dbReference type="Gene3D" id="3.40.430.10">
    <property type="entry name" value="Dihydrofolate Reductase, subunit A"/>
    <property type="match status" value="1"/>
</dbReference>
<dbReference type="GO" id="GO:0008703">
    <property type="term" value="F:5-amino-6-(5-phosphoribosylamino)uracil reductase activity"/>
    <property type="evidence" value="ECO:0007669"/>
    <property type="project" value="UniProtKB-EC"/>
</dbReference>
<evidence type="ECO:0000256" key="8">
    <source>
        <dbReference type="ARBA" id="ARBA00019930"/>
    </source>
</evidence>
<dbReference type="PROSITE" id="PS00903">
    <property type="entry name" value="CYT_DCMP_DEAMINASES_1"/>
    <property type="match status" value="1"/>
</dbReference>
<dbReference type="SUPFAM" id="SSF53597">
    <property type="entry name" value="Dihydrofolate reductase-like"/>
    <property type="match status" value="1"/>
</dbReference>
<dbReference type="EC" id="3.5.4.26" evidence="6"/>
<dbReference type="InterPro" id="IPR002734">
    <property type="entry name" value="RibDG_C"/>
</dbReference>
<dbReference type="EMBL" id="JAERWL010000006">
    <property type="protein sequence ID" value="MBM9476238.1"/>
    <property type="molecule type" value="Genomic_DNA"/>
</dbReference>
<evidence type="ECO:0000256" key="6">
    <source>
        <dbReference type="ARBA" id="ARBA00012766"/>
    </source>
</evidence>
<evidence type="ECO:0000256" key="4">
    <source>
        <dbReference type="ARBA" id="ARBA00005259"/>
    </source>
</evidence>
<evidence type="ECO:0000313" key="18">
    <source>
        <dbReference type="EMBL" id="MBM9476238.1"/>
    </source>
</evidence>
<evidence type="ECO:0000256" key="15">
    <source>
        <dbReference type="ARBA" id="ARBA00049861"/>
    </source>
</evidence>
<gene>
    <name evidence="18" type="primary">ribD</name>
    <name evidence="18" type="ORF">JL107_07275</name>
</gene>
<accession>A0A938YK85</accession>
<dbReference type="PROSITE" id="PS51747">
    <property type="entry name" value="CYT_DCMP_DEAMINASES_2"/>
    <property type="match status" value="1"/>
</dbReference>
<dbReference type="InterPro" id="IPR002125">
    <property type="entry name" value="CMP_dCMP_dom"/>
</dbReference>
<dbReference type="GO" id="GO:0009231">
    <property type="term" value="P:riboflavin biosynthetic process"/>
    <property type="evidence" value="ECO:0007669"/>
    <property type="project" value="UniProtKB-KW"/>
</dbReference>
<evidence type="ECO:0000259" key="17">
    <source>
        <dbReference type="PROSITE" id="PS51747"/>
    </source>
</evidence>
<evidence type="ECO:0000256" key="2">
    <source>
        <dbReference type="ARBA" id="ARBA00004882"/>
    </source>
</evidence>
<evidence type="ECO:0000256" key="11">
    <source>
        <dbReference type="ARBA" id="ARBA00022833"/>
    </source>
</evidence>
<dbReference type="Pfam" id="PF00383">
    <property type="entry name" value="dCMP_cyt_deam_1"/>
    <property type="match status" value="1"/>
</dbReference>
<dbReference type="InterPro" id="IPR016193">
    <property type="entry name" value="Cytidine_deaminase-like"/>
</dbReference>
<dbReference type="GO" id="GO:0008835">
    <property type="term" value="F:diaminohydroxyphosphoribosylaminopyrimidine deaminase activity"/>
    <property type="evidence" value="ECO:0007669"/>
    <property type="project" value="UniProtKB-EC"/>
</dbReference>
<evidence type="ECO:0000256" key="16">
    <source>
        <dbReference type="ARBA" id="ARBA00049886"/>
    </source>
</evidence>
<protein>
    <recommendedName>
        <fullName evidence="8">Riboflavin biosynthesis protein RibD</fullName>
        <ecNumber evidence="7">1.1.1.193</ecNumber>
        <ecNumber evidence="6">3.5.4.26</ecNumber>
    </recommendedName>
</protein>
<evidence type="ECO:0000256" key="14">
    <source>
        <dbReference type="ARBA" id="ARBA00023268"/>
    </source>
</evidence>
<evidence type="ECO:0000256" key="1">
    <source>
        <dbReference type="ARBA" id="ARBA00002151"/>
    </source>
</evidence>
<comment type="catalytic activity">
    <reaction evidence="16">
        <text>2,5-diamino-6-hydroxy-4-(5-phosphoribosylamino)-pyrimidine + H2O + H(+) = 5-amino-6-(5-phospho-D-ribosylamino)uracil + NH4(+)</text>
        <dbReference type="Rhea" id="RHEA:21868"/>
        <dbReference type="ChEBI" id="CHEBI:15377"/>
        <dbReference type="ChEBI" id="CHEBI:15378"/>
        <dbReference type="ChEBI" id="CHEBI:28938"/>
        <dbReference type="ChEBI" id="CHEBI:58453"/>
        <dbReference type="ChEBI" id="CHEBI:58614"/>
        <dbReference type="EC" id="3.5.4.26"/>
    </reaction>
</comment>
<comment type="pathway">
    <text evidence="3">Cofactor biosynthesis; riboflavin biosynthesis; 5-amino-6-(D-ribitylamino)uracil from GTP: step 3/4.</text>
</comment>
<dbReference type="GO" id="GO:0050661">
    <property type="term" value="F:NADP binding"/>
    <property type="evidence" value="ECO:0007669"/>
    <property type="project" value="InterPro"/>
</dbReference>
<comment type="similarity">
    <text evidence="4">In the N-terminal section; belongs to the cytidine and deoxycytidylate deaminase family.</text>
</comment>
<comment type="similarity">
    <text evidence="5">In the C-terminal section; belongs to the HTP reductase family.</text>
</comment>
<dbReference type="NCBIfam" id="TIGR00227">
    <property type="entry name" value="ribD_Cterm"/>
    <property type="match status" value="1"/>
</dbReference>
<evidence type="ECO:0000256" key="9">
    <source>
        <dbReference type="ARBA" id="ARBA00022619"/>
    </source>
</evidence>
<evidence type="ECO:0000256" key="3">
    <source>
        <dbReference type="ARBA" id="ARBA00004910"/>
    </source>
</evidence>
<dbReference type="SUPFAM" id="SSF53927">
    <property type="entry name" value="Cytidine deaminase-like"/>
    <property type="match status" value="1"/>
</dbReference>
<keyword evidence="12" id="KW-0521">NADP</keyword>
<comment type="caution">
    <text evidence="18">The sequence shown here is derived from an EMBL/GenBank/DDBJ whole genome shotgun (WGS) entry which is preliminary data.</text>
</comment>
<keyword evidence="9" id="KW-0686">Riboflavin biosynthesis</keyword>
<dbReference type="NCBIfam" id="TIGR00326">
    <property type="entry name" value="eubact_ribD"/>
    <property type="match status" value="1"/>
</dbReference>
<keyword evidence="18" id="KW-0378">Hydrolase</keyword>
<dbReference type="PANTHER" id="PTHR38011">
    <property type="entry name" value="DIHYDROFOLATE REDUCTASE FAMILY PROTEIN (AFU_ORTHOLOGUE AFUA_8G06820)"/>
    <property type="match status" value="1"/>
</dbReference>
<keyword evidence="13 18" id="KW-0560">Oxidoreductase</keyword>
<proteinExistence type="inferred from homology"/>
<comment type="pathway">
    <text evidence="2">Cofactor biosynthesis; riboflavin biosynthesis; 5-amino-6-(D-ribitylamino)uracil from GTP: step 2/4.</text>
</comment>